<gene>
    <name evidence="1" type="ORF">CY34DRAFT_504139</name>
</gene>
<proteinExistence type="predicted"/>
<keyword evidence="2" id="KW-1185">Reference proteome</keyword>
<sequence>MFVPLFTITAVSFRTCTTAGSESVRSNSFCNRSYDHVRSTDVPAIAHSEAWTVMCSMSNVLAGQEVTMTVLSASCGFALMRLCSSASDDIRGVNLTSVFGPIAVEPGVEPGDCIFLILDDRLTKCPGEAQCVTQSPLLQCRCQIDSSSSSTPK</sequence>
<dbReference type="HOGENOM" id="CLU_1714515_0_0_1"/>
<evidence type="ECO:0000313" key="2">
    <source>
        <dbReference type="Proteomes" id="UP000054485"/>
    </source>
</evidence>
<organism evidence="1 2">
    <name type="scientific">Suillus luteus UH-Slu-Lm8-n1</name>
    <dbReference type="NCBI Taxonomy" id="930992"/>
    <lineage>
        <taxon>Eukaryota</taxon>
        <taxon>Fungi</taxon>
        <taxon>Dikarya</taxon>
        <taxon>Basidiomycota</taxon>
        <taxon>Agaricomycotina</taxon>
        <taxon>Agaricomycetes</taxon>
        <taxon>Agaricomycetidae</taxon>
        <taxon>Boletales</taxon>
        <taxon>Suillineae</taxon>
        <taxon>Suillaceae</taxon>
        <taxon>Suillus</taxon>
    </lineage>
</organism>
<reference evidence="2" key="2">
    <citation type="submission" date="2015-01" db="EMBL/GenBank/DDBJ databases">
        <title>Evolutionary Origins and Diversification of the Mycorrhizal Mutualists.</title>
        <authorList>
            <consortium name="DOE Joint Genome Institute"/>
            <consortium name="Mycorrhizal Genomics Consortium"/>
            <person name="Kohler A."/>
            <person name="Kuo A."/>
            <person name="Nagy L.G."/>
            <person name="Floudas D."/>
            <person name="Copeland A."/>
            <person name="Barry K.W."/>
            <person name="Cichocki N."/>
            <person name="Veneault-Fourrey C."/>
            <person name="LaButti K."/>
            <person name="Lindquist E.A."/>
            <person name="Lipzen A."/>
            <person name="Lundell T."/>
            <person name="Morin E."/>
            <person name="Murat C."/>
            <person name="Riley R."/>
            <person name="Ohm R."/>
            <person name="Sun H."/>
            <person name="Tunlid A."/>
            <person name="Henrissat B."/>
            <person name="Grigoriev I.V."/>
            <person name="Hibbett D.S."/>
            <person name="Martin F."/>
        </authorList>
    </citation>
    <scope>NUCLEOTIDE SEQUENCE [LARGE SCALE GENOMIC DNA]</scope>
    <source>
        <strain evidence="2">UH-Slu-Lm8-n1</strain>
    </source>
</reference>
<evidence type="ECO:0000313" key="1">
    <source>
        <dbReference type="EMBL" id="KIK36636.1"/>
    </source>
</evidence>
<protein>
    <submittedName>
        <fullName evidence="1">Uncharacterized protein</fullName>
    </submittedName>
</protein>
<dbReference type="InParanoid" id="A0A0D0A4S6"/>
<accession>A0A0D0A4S6</accession>
<dbReference type="AlphaFoldDB" id="A0A0D0A4S6"/>
<reference evidence="1 2" key="1">
    <citation type="submission" date="2014-04" db="EMBL/GenBank/DDBJ databases">
        <authorList>
            <consortium name="DOE Joint Genome Institute"/>
            <person name="Kuo A."/>
            <person name="Ruytinx J."/>
            <person name="Rineau F."/>
            <person name="Colpaert J."/>
            <person name="Kohler A."/>
            <person name="Nagy L.G."/>
            <person name="Floudas D."/>
            <person name="Copeland A."/>
            <person name="Barry K.W."/>
            <person name="Cichocki N."/>
            <person name="Veneault-Fourrey C."/>
            <person name="LaButti K."/>
            <person name="Lindquist E.A."/>
            <person name="Lipzen A."/>
            <person name="Lundell T."/>
            <person name="Morin E."/>
            <person name="Murat C."/>
            <person name="Sun H."/>
            <person name="Tunlid A."/>
            <person name="Henrissat B."/>
            <person name="Grigoriev I.V."/>
            <person name="Hibbett D.S."/>
            <person name="Martin F."/>
            <person name="Nordberg H.P."/>
            <person name="Cantor M.N."/>
            <person name="Hua S.X."/>
        </authorList>
    </citation>
    <scope>NUCLEOTIDE SEQUENCE [LARGE SCALE GENOMIC DNA]</scope>
    <source>
        <strain evidence="1 2">UH-Slu-Lm8-n1</strain>
    </source>
</reference>
<dbReference type="EMBL" id="KN835512">
    <property type="protein sequence ID" value="KIK36636.1"/>
    <property type="molecule type" value="Genomic_DNA"/>
</dbReference>
<dbReference type="Proteomes" id="UP000054485">
    <property type="component" value="Unassembled WGS sequence"/>
</dbReference>
<name>A0A0D0A4S6_9AGAM</name>